<dbReference type="Gene3D" id="6.20.50.150">
    <property type="match status" value="1"/>
</dbReference>
<gene>
    <name evidence="5" type="ORF">VIT_00s0144g00260</name>
</gene>
<dbReference type="GO" id="GO:0005840">
    <property type="term" value="C:ribosome"/>
    <property type="evidence" value="ECO:0007669"/>
    <property type="project" value="UniProtKB-KW"/>
</dbReference>
<dbReference type="Proteomes" id="UP000009183">
    <property type="component" value="Unassembled WGS sequence, unordered"/>
</dbReference>
<name>D7SYW1_VITVI</name>
<dbReference type="STRING" id="29760.D7SYW1"/>
<dbReference type="InParanoid" id="D7SYW1"/>
<keyword evidence="3" id="KW-0687">Ribonucleoprotein</keyword>
<organism evidence="5 6">
    <name type="scientific">Vitis vinifera</name>
    <name type="common">Grape</name>
    <dbReference type="NCBI Taxonomy" id="29760"/>
    <lineage>
        <taxon>Eukaryota</taxon>
        <taxon>Viridiplantae</taxon>
        <taxon>Streptophyta</taxon>
        <taxon>Embryophyta</taxon>
        <taxon>Tracheophyta</taxon>
        <taxon>Spermatophyta</taxon>
        <taxon>Magnoliopsida</taxon>
        <taxon>eudicotyledons</taxon>
        <taxon>Gunneridae</taxon>
        <taxon>Pentapetalae</taxon>
        <taxon>rosids</taxon>
        <taxon>Vitales</taxon>
        <taxon>Vitaceae</taxon>
        <taxon>Viteae</taxon>
        <taxon>Vitis</taxon>
    </lineage>
</organism>
<dbReference type="GO" id="GO:0006412">
    <property type="term" value="P:translation"/>
    <property type="evidence" value="ECO:0007669"/>
    <property type="project" value="InterPro"/>
</dbReference>
<evidence type="ECO:0000313" key="5">
    <source>
        <dbReference type="EMBL" id="CBI23418.3"/>
    </source>
</evidence>
<dbReference type="InterPro" id="IPR011332">
    <property type="entry name" value="Ribosomal_zn-bd"/>
</dbReference>
<dbReference type="SMART" id="SM01402">
    <property type="entry name" value="Ribosomal_S27"/>
    <property type="match status" value="1"/>
</dbReference>
<sequence length="113" mass="13426">MPLGMAKVGYMFYRHVMRYNPRNPKCFHGHLWYLKDLRSVRRRPIPSPRGSGTKWMRSSSLICNSTRLIISEWSRVLRRDCLDSECCVGTFMASHLDRHYYAKCSLAYVYQQE</sequence>
<dbReference type="AlphaFoldDB" id="D7SYW1"/>
<dbReference type="GO" id="GO:1990904">
    <property type="term" value="C:ribonucleoprotein complex"/>
    <property type="evidence" value="ECO:0007669"/>
    <property type="project" value="UniProtKB-KW"/>
</dbReference>
<evidence type="ECO:0000259" key="4">
    <source>
        <dbReference type="SMART" id="SM01402"/>
    </source>
</evidence>
<reference evidence="6" key="1">
    <citation type="journal article" date="2007" name="Nature">
        <title>The grapevine genome sequence suggests ancestral hexaploidization in major angiosperm phyla.</title>
        <authorList>
            <consortium name="The French-Italian Public Consortium for Grapevine Genome Characterization."/>
            <person name="Jaillon O."/>
            <person name="Aury J.-M."/>
            <person name="Noel B."/>
            <person name="Policriti A."/>
            <person name="Clepet C."/>
            <person name="Casagrande A."/>
            <person name="Choisne N."/>
            <person name="Aubourg S."/>
            <person name="Vitulo N."/>
            <person name="Jubin C."/>
            <person name="Vezzi A."/>
            <person name="Legeai F."/>
            <person name="Hugueney P."/>
            <person name="Dasilva C."/>
            <person name="Horner D."/>
            <person name="Mica E."/>
            <person name="Jublot D."/>
            <person name="Poulain J."/>
            <person name="Bruyere C."/>
            <person name="Billault A."/>
            <person name="Segurens B."/>
            <person name="Gouyvenoux M."/>
            <person name="Ugarte E."/>
            <person name="Cattonaro F."/>
            <person name="Anthouard V."/>
            <person name="Vico V."/>
            <person name="Del Fabbro C."/>
            <person name="Alaux M."/>
            <person name="Di Gaspero G."/>
            <person name="Dumas V."/>
            <person name="Felice N."/>
            <person name="Paillard S."/>
            <person name="Juman I."/>
            <person name="Moroldo M."/>
            <person name="Scalabrin S."/>
            <person name="Canaguier A."/>
            <person name="Le Clainche I."/>
            <person name="Malacrida G."/>
            <person name="Durand E."/>
            <person name="Pesole G."/>
            <person name="Laucou V."/>
            <person name="Chatelet P."/>
            <person name="Merdinoglu D."/>
            <person name="Delledonne M."/>
            <person name="Pezzotti M."/>
            <person name="Lecharny A."/>
            <person name="Scarpelli C."/>
            <person name="Artiguenave F."/>
            <person name="Pe M.E."/>
            <person name="Valle G."/>
            <person name="Morgante M."/>
            <person name="Caboche M."/>
            <person name="Adam-Blondon A.-F."/>
            <person name="Weissenbach J."/>
            <person name="Quetier F."/>
            <person name="Wincker P."/>
        </authorList>
    </citation>
    <scope>NUCLEOTIDE SEQUENCE [LARGE SCALE GENOMIC DNA]</scope>
    <source>
        <strain evidence="6">cv. Pinot noir / PN40024</strain>
    </source>
</reference>
<keyword evidence="2" id="KW-0689">Ribosomal protein</keyword>
<dbReference type="EMBL" id="FN595261">
    <property type="protein sequence ID" value="CBI23418.3"/>
    <property type="molecule type" value="Genomic_DNA"/>
</dbReference>
<dbReference type="InterPro" id="IPR002906">
    <property type="entry name" value="Ribosomal_eS31"/>
</dbReference>
<dbReference type="HOGENOM" id="CLU_2138109_0_0_1"/>
<dbReference type="PaxDb" id="29760-VIT_00s0144g00260.t01"/>
<evidence type="ECO:0000256" key="2">
    <source>
        <dbReference type="ARBA" id="ARBA00022980"/>
    </source>
</evidence>
<keyword evidence="1" id="KW-0862">Zinc</keyword>
<dbReference type="Pfam" id="PF01599">
    <property type="entry name" value="Ribosomal_S27"/>
    <property type="match status" value="1"/>
</dbReference>
<dbReference type="SUPFAM" id="SSF57829">
    <property type="entry name" value="Zn-binding ribosomal proteins"/>
    <property type="match status" value="1"/>
</dbReference>
<dbReference type="GO" id="GO:0003735">
    <property type="term" value="F:structural constituent of ribosome"/>
    <property type="evidence" value="ECO:0007669"/>
    <property type="project" value="InterPro"/>
</dbReference>
<protein>
    <recommendedName>
        <fullName evidence="4">Small ribosomal subunit protein eS31 domain-containing protein</fullName>
    </recommendedName>
</protein>
<evidence type="ECO:0000313" key="6">
    <source>
        <dbReference type="Proteomes" id="UP000009183"/>
    </source>
</evidence>
<keyword evidence="6" id="KW-1185">Reference proteome</keyword>
<accession>D7SYW1</accession>
<evidence type="ECO:0000256" key="1">
    <source>
        <dbReference type="ARBA" id="ARBA00022833"/>
    </source>
</evidence>
<evidence type="ECO:0000256" key="3">
    <source>
        <dbReference type="ARBA" id="ARBA00023274"/>
    </source>
</evidence>
<proteinExistence type="predicted"/>
<feature type="domain" description="Small ribosomal subunit protein eS31" evidence="4">
    <location>
        <begin position="62"/>
        <end position="107"/>
    </location>
</feature>
<dbReference type="InterPro" id="IPR038582">
    <property type="entry name" value="Ribosomal_eS31_euk-type_sf"/>
</dbReference>